<dbReference type="Pfam" id="PF00534">
    <property type="entry name" value="Glycos_transf_1"/>
    <property type="match status" value="1"/>
</dbReference>
<feature type="domain" description="Glycosyl transferase family 1" evidence="1">
    <location>
        <begin position="207"/>
        <end position="329"/>
    </location>
</feature>
<gene>
    <name evidence="2" type="ORF">LPB137_12585</name>
</gene>
<accession>A0A1P8KPU4</accession>
<protein>
    <recommendedName>
        <fullName evidence="1">Glycosyl transferase family 1 domain-containing protein</fullName>
    </recommendedName>
</protein>
<name>A0A1P8KPU4_9BACT</name>
<dbReference type="GO" id="GO:0016757">
    <property type="term" value="F:glycosyltransferase activity"/>
    <property type="evidence" value="ECO:0007669"/>
    <property type="project" value="InterPro"/>
</dbReference>
<keyword evidence="3" id="KW-1185">Reference proteome</keyword>
<dbReference type="Proteomes" id="UP000186074">
    <property type="component" value="Chromosome"/>
</dbReference>
<dbReference type="AlphaFoldDB" id="A0A1P8KPU4"/>
<evidence type="ECO:0000313" key="2">
    <source>
        <dbReference type="EMBL" id="APW66632.1"/>
    </source>
</evidence>
<dbReference type="RefSeq" id="WP_076088615.1">
    <property type="nucleotide sequence ID" value="NZ_CP019070.1"/>
</dbReference>
<organism evidence="2 3">
    <name type="scientific">Poseidonibacter parvus</name>
    <dbReference type="NCBI Taxonomy" id="1850254"/>
    <lineage>
        <taxon>Bacteria</taxon>
        <taxon>Pseudomonadati</taxon>
        <taxon>Campylobacterota</taxon>
        <taxon>Epsilonproteobacteria</taxon>
        <taxon>Campylobacterales</taxon>
        <taxon>Arcobacteraceae</taxon>
        <taxon>Poseidonibacter</taxon>
    </lineage>
</organism>
<dbReference type="Gene3D" id="3.40.50.2000">
    <property type="entry name" value="Glycogen Phosphorylase B"/>
    <property type="match status" value="2"/>
</dbReference>
<evidence type="ECO:0000313" key="3">
    <source>
        <dbReference type="Proteomes" id="UP000186074"/>
    </source>
</evidence>
<evidence type="ECO:0000259" key="1">
    <source>
        <dbReference type="Pfam" id="PF00534"/>
    </source>
</evidence>
<reference evidence="2 3" key="1">
    <citation type="submission" date="2017-01" db="EMBL/GenBank/DDBJ databases">
        <title>Genome sequencing of Arcobacter sp. LPB0137.</title>
        <authorList>
            <person name="Lee G.-W."/>
            <person name="Yi H."/>
        </authorList>
    </citation>
    <scope>NUCLEOTIDE SEQUENCE [LARGE SCALE GENOMIC DNA]</scope>
    <source>
        <strain evidence="2 3">LPB0137</strain>
    </source>
</reference>
<dbReference type="CDD" id="cd03801">
    <property type="entry name" value="GT4_PimA-like"/>
    <property type="match status" value="1"/>
</dbReference>
<dbReference type="PANTHER" id="PTHR45947:SF3">
    <property type="entry name" value="SULFOQUINOVOSYL TRANSFERASE SQD2"/>
    <property type="match status" value="1"/>
</dbReference>
<dbReference type="SUPFAM" id="SSF53756">
    <property type="entry name" value="UDP-Glycosyltransferase/glycogen phosphorylase"/>
    <property type="match status" value="1"/>
</dbReference>
<dbReference type="PANTHER" id="PTHR45947">
    <property type="entry name" value="SULFOQUINOVOSYL TRANSFERASE SQD2"/>
    <property type="match status" value="1"/>
</dbReference>
<proteinExistence type="predicted"/>
<dbReference type="KEGG" id="alp:LPB137_12585"/>
<dbReference type="STRING" id="1850254.LPB137_12585"/>
<dbReference type="InterPro" id="IPR050194">
    <property type="entry name" value="Glycosyltransferase_grp1"/>
</dbReference>
<dbReference type="EMBL" id="CP019070">
    <property type="protein sequence ID" value="APW66632.1"/>
    <property type="molecule type" value="Genomic_DNA"/>
</dbReference>
<sequence length="405" mass="46323">MRILHALAQRPGKTGSGVFLQQLFKTGFEKNYEQAVLAGVPIYEQDPGIDNLDLKNFYPVLFETKELDFPVVGMSDVMPYSSTKYSSLDQKMFKAYEKAFKKIIKKAVEDFKPDVVICNHIWLLCTFIKDLYPDLKVLVLCHGTDLRQLERSPMLVPIVKEKVPKCDYLFALNSAQEKEIKELYDLKENQVITSGSGYNPEMFFPIKRDKNKKIKIAYIGKICNYKGVPNLLNAIDKSKNYENIELNLIGHGNVEESVEIIDSIKVRKTQINYLGAIAQDELAKFLRSCDIFILPSFFEGLPLVVIEALASGAKVICTNLPGLDDFLGEDLKDLKAIRYIKMPRLKNVDTPFSEDIEGFEEDILKNIDAVCQEIVDNQEYKIDEVIKTLEDKTWHGLFNRLAKYF</sequence>
<dbReference type="OrthoDB" id="9775208at2"/>
<dbReference type="InterPro" id="IPR001296">
    <property type="entry name" value="Glyco_trans_1"/>
</dbReference>